<dbReference type="Pfam" id="PF25597">
    <property type="entry name" value="SH3_retrovirus"/>
    <property type="match status" value="1"/>
</dbReference>
<dbReference type="AlphaFoldDB" id="A0A8J5LR77"/>
<dbReference type="GO" id="GO:0008270">
    <property type="term" value="F:zinc ion binding"/>
    <property type="evidence" value="ECO:0007669"/>
    <property type="project" value="UniProtKB-KW"/>
</dbReference>
<evidence type="ECO:0000256" key="1">
    <source>
        <dbReference type="ARBA" id="ARBA00004123"/>
    </source>
</evidence>
<keyword evidence="3" id="KW-0677">Repeat</keyword>
<dbReference type="PANTHER" id="PTHR26374">
    <property type="entry name" value="ZINC FINGER PROTEIN ZAT5"/>
    <property type="match status" value="1"/>
</dbReference>
<evidence type="ECO:0000256" key="6">
    <source>
        <dbReference type="ARBA" id="ARBA00023015"/>
    </source>
</evidence>
<comment type="caution">
    <text evidence="12">The sequence shown here is derived from an EMBL/GenBank/DDBJ whole genome shotgun (WGS) entry which is preliminary data.</text>
</comment>
<feature type="compositionally biased region" description="Basic and acidic residues" evidence="10">
    <location>
        <begin position="252"/>
        <end position="263"/>
    </location>
</feature>
<keyword evidence="2" id="KW-0479">Metal-binding</keyword>
<keyword evidence="13" id="KW-1185">Reference proteome</keyword>
<evidence type="ECO:0000256" key="3">
    <source>
        <dbReference type="ARBA" id="ARBA00022737"/>
    </source>
</evidence>
<reference evidence="12 13" key="1">
    <citation type="submission" date="2020-08" db="EMBL/GenBank/DDBJ databases">
        <title>Plant Genome Project.</title>
        <authorList>
            <person name="Zhang R.-G."/>
        </authorList>
    </citation>
    <scope>NUCLEOTIDE SEQUENCE [LARGE SCALE GENOMIC DNA]</scope>
    <source>
        <tissue evidence="12">Rhizome</tissue>
    </source>
</reference>
<protein>
    <recommendedName>
        <fullName evidence="11">C2H2-type domain-containing protein</fullName>
    </recommendedName>
</protein>
<dbReference type="SMART" id="SM00355">
    <property type="entry name" value="ZnF_C2H2"/>
    <property type="match status" value="2"/>
</dbReference>
<keyword evidence="5" id="KW-0862">Zinc</keyword>
<dbReference type="InterPro" id="IPR057670">
    <property type="entry name" value="SH3_retrovirus"/>
</dbReference>
<dbReference type="PROSITE" id="PS00028">
    <property type="entry name" value="ZINC_FINGER_C2H2_1"/>
    <property type="match status" value="2"/>
</dbReference>
<proteinExistence type="predicted"/>
<sequence>MAIVSSLKRSRDQEEVEGAELLLMLSLSGGVKLRAAHAQAEEKGEFECKTCSRRFATFQALGGHRTSHKRARVERPEAAKESSSLHRCGVCGVEFALGQALGGHMRRHRVMAAAAEKDRPVGEYGRRHEENKTNAGCIEFDELNYGFVLRGRVPIPPLPPLAICSPRVSDPAQAQISLDKLSFADAMRFGKFGSSSQAFEDESYFLRSHDEPLLPLPPLPPTTTEGEEDREGTKAVGRYSSENVPSSVQKLRLVEKTGADEAKNISSRRNAHRRGTQPEAADERESPGAPLAHAKIVRAYRLYNPVNRMIIISRDVEFQEDGAWNWSTNMVMIQEEEQVKEKEPTPLSSSTSSSPLDEEDPPPQKTRSLQELYEGDQASIIDDAIEFVGELEQLL</sequence>
<dbReference type="PROSITE" id="PS50157">
    <property type="entry name" value="ZINC_FINGER_C2H2_2"/>
    <property type="match status" value="2"/>
</dbReference>
<organism evidence="12 13">
    <name type="scientific">Zingiber officinale</name>
    <name type="common">Ginger</name>
    <name type="synonym">Amomum zingiber</name>
    <dbReference type="NCBI Taxonomy" id="94328"/>
    <lineage>
        <taxon>Eukaryota</taxon>
        <taxon>Viridiplantae</taxon>
        <taxon>Streptophyta</taxon>
        <taxon>Embryophyta</taxon>
        <taxon>Tracheophyta</taxon>
        <taxon>Spermatophyta</taxon>
        <taxon>Magnoliopsida</taxon>
        <taxon>Liliopsida</taxon>
        <taxon>Zingiberales</taxon>
        <taxon>Zingiberaceae</taxon>
        <taxon>Zingiber</taxon>
    </lineage>
</organism>
<evidence type="ECO:0000256" key="10">
    <source>
        <dbReference type="SAM" id="MobiDB-lite"/>
    </source>
</evidence>
<keyword evidence="7" id="KW-0804">Transcription</keyword>
<evidence type="ECO:0000313" key="12">
    <source>
        <dbReference type="EMBL" id="KAG6530954.1"/>
    </source>
</evidence>
<name>A0A8J5LR77_ZINOF</name>
<evidence type="ECO:0000313" key="13">
    <source>
        <dbReference type="Proteomes" id="UP000734854"/>
    </source>
</evidence>
<accession>A0A8J5LR77</accession>
<evidence type="ECO:0000256" key="4">
    <source>
        <dbReference type="ARBA" id="ARBA00022771"/>
    </source>
</evidence>
<gene>
    <name evidence="12" type="ORF">ZIOFF_004724</name>
</gene>
<evidence type="ECO:0000256" key="5">
    <source>
        <dbReference type="ARBA" id="ARBA00022833"/>
    </source>
</evidence>
<feature type="compositionally biased region" description="Polar residues" evidence="10">
    <location>
        <begin position="240"/>
        <end position="249"/>
    </location>
</feature>
<feature type="domain" description="C2H2-type" evidence="11">
    <location>
        <begin position="86"/>
        <end position="108"/>
    </location>
</feature>
<keyword evidence="8" id="KW-0539">Nucleus</keyword>
<evidence type="ECO:0000256" key="9">
    <source>
        <dbReference type="PROSITE-ProRule" id="PRU00042"/>
    </source>
</evidence>
<feature type="domain" description="C2H2-type" evidence="11">
    <location>
        <begin position="46"/>
        <end position="73"/>
    </location>
</feature>
<feature type="compositionally biased region" description="Low complexity" evidence="10">
    <location>
        <begin position="345"/>
        <end position="355"/>
    </location>
</feature>
<dbReference type="Gene3D" id="3.30.160.60">
    <property type="entry name" value="Classic Zinc Finger"/>
    <property type="match status" value="1"/>
</dbReference>
<feature type="region of interest" description="Disordered" evidence="10">
    <location>
        <begin position="210"/>
        <end position="288"/>
    </location>
</feature>
<feature type="region of interest" description="Disordered" evidence="10">
    <location>
        <begin position="337"/>
        <end position="369"/>
    </location>
</feature>
<dbReference type="InterPro" id="IPR036236">
    <property type="entry name" value="Znf_C2H2_sf"/>
</dbReference>
<keyword evidence="4 9" id="KW-0863">Zinc-finger</keyword>
<keyword evidence="6" id="KW-0805">Transcription regulation</keyword>
<evidence type="ECO:0000256" key="8">
    <source>
        <dbReference type="ARBA" id="ARBA00023242"/>
    </source>
</evidence>
<dbReference type="InterPro" id="IPR013087">
    <property type="entry name" value="Znf_C2H2_type"/>
</dbReference>
<dbReference type="Proteomes" id="UP000734854">
    <property type="component" value="Unassembled WGS sequence"/>
</dbReference>
<dbReference type="EMBL" id="JACMSC010000002">
    <property type="protein sequence ID" value="KAG6530954.1"/>
    <property type="molecule type" value="Genomic_DNA"/>
</dbReference>
<evidence type="ECO:0000256" key="7">
    <source>
        <dbReference type="ARBA" id="ARBA00023163"/>
    </source>
</evidence>
<evidence type="ECO:0000256" key="2">
    <source>
        <dbReference type="ARBA" id="ARBA00022723"/>
    </source>
</evidence>
<dbReference type="Pfam" id="PF13912">
    <property type="entry name" value="zf-C2H2_6"/>
    <property type="match status" value="2"/>
</dbReference>
<dbReference type="GO" id="GO:0005634">
    <property type="term" value="C:nucleus"/>
    <property type="evidence" value="ECO:0007669"/>
    <property type="project" value="UniProtKB-SubCell"/>
</dbReference>
<comment type="subcellular location">
    <subcellularLocation>
        <location evidence="1">Nucleus</location>
    </subcellularLocation>
</comment>
<dbReference type="SUPFAM" id="SSF57667">
    <property type="entry name" value="beta-beta-alpha zinc fingers"/>
    <property type="match status" value="1"/>
</dbReference>
<dbReference type="PANTHER" id="PTHR26374:SF171">
    <property type="entry name" value="OS11G0702400 PROTEIN"/>
    <property type="match status" value="1"/>
</dbReference>
<evidence type="ECO:0000259" key="11">
    <source>
        <dbReference type="PROSITE" id="PS50157"/>
    </source>
</evidence>